<organism evidence="1 2">
    <name type="scientific">Bradyrhizobium uaiense</name>
    <dbReference type="NCBI Taxonomy" id="2594946"/>
    <lineage>
        <taxon>Bacteria</taxon>
        <taxon>Pseudomonadati</taxon>
        <taxon>Pseudomonadota</taxon>
        <taxon>Alphaproteobacteria</taxon>
        <taxon>Hyphomicrobiales</taxon>
        <taxon>Nitrobacteraceae</taxon>
        <taxon>Bradyrhizobium</taxon>
    </lineage>
</organism>
<comment type="caution">
    <text evidence="1">The sequence shown here is derived from an EMBL/GenBank/DDBJ whole genome shotgun (WGS) entry which is preliminary data.</text>
</comment>
<evidence type="ECO:0000313" key="1">
    <source>
        <dbReference type="EMBL" id="NEU97741.1"/>
    </source>
</evidence>
<proteinExistence type="predicted"/>
<dbReference type="EMBL" id="VKHP01000067">
    <property type="protein sequence ID" value="NEU97741.1"/>
    <property type="molecule type" value="Genomic_DNA"/>
</dbReference>
<keyword evidence="2" id="KW-1185">Reference proteome</keyword>
<dbReference type="AlphaFoldDB" id="A0A6P1BJD6"/>
<sequence>MATIISAPLSRPAIKGEATLFAEFRTFWRAFAAKAFNPYRPELHYMRGPGPACRAKQMALSPAVRSMLADIRTAKAQKPSRPA</sequence>
<accession>A0A6P1BJD6</accession>
<evidence type="ECO:0000313" key="2">
    <source>
        <dbReference type="Proteomes" id="UP000468531"/>
    </source>
</evidence>
<dbReference type="RefSeq" id="WP_163155413.1">
    <property type="nucleotide sequence ID" value="NZ_VKHP01000067.1"/>
</dbReference>
<protein>
    <submittedName>
        <fullName evidence="1">Uncharacterized protein</fullName>
    </submittedName>
</protein>
<gene>
    <name evidence="1" type="ORF">FNJ47_18355</name>
</gene>
<dbReference type="Proteomes" id="UP000468531">
    <property type="component" value="Unassembled WGS sequence"/>
</dbReference>
<reference evidence="1 2" key="1">
    <citation type="journal article" date="2020" name="Arch. Microbiol.">
        <title>Bradyrhizobium uaiense sp. nov., a new highly efficient cowpea symbiont.</title>
        <authorList>
            <person name="Cabral Michel D."/>
            <person name="Azarias Guimaraes A."/>
            <person name="Martins da Costa E."/>
            <person name="Soares de Carvalho T."/>
            <person name="Balsanelli E."/>
            <person name="Willems A."/>
            <person name="Maltempi de Souza E."/>
            <person name="de Souza Moreira F.M."/>
        </authorList>
    </citation>
    <scope>NUCLEOTIDE SEQUENCE [LARGE SCALE GENOMIC DNA]</scope>
    <source>
        <strain evidence="1 2">UFLA 03-164</strain>
    </source>
</reference>
<name>A0A6P1BJD6_9BRAD</name>